<dbReference type="Gene3D" id="1.10.238.10">
    <property type="entry name" value="EF-hand"/>
    <property type="match status" value="1"/>
</dbReference>
<evidence type="ECO:0000313" key="2">
    <source>
        <dbReference type="Ensembl" id="ENSMCSP00000014564.1"/>
    </source>
</evidence>
<sequence>HGNTSQSNLDHRRIWSDRPRPSPELRNHTSNPPDPREVLVRVRPLLPIPIPPPGSAPGEKIAILDWNNDEELAFGEYWRLIRELARAMRRDKAAK</sequence>
<accession>A0A8C5TYY9</accession>
<evidence type="ECO:0000313" key="3">
    <source>
        <dbReference type="Proteomes" id="UP000694560"/>
    </source>
</evidence>
<dbReference type="Proteomes" id="UP000694560">
    <property type="component" value="Unplaced"/>
</dbReference>
<reference evidence="2" key="1">
    <citation type="submission" date="2025-08" db="UniProtKB">
        <authorList>
            <consortium name="Ensembl"/>
        </authorList>
    </citation>
    <scope>IDENTIFICATION</scope>
</reference>
<feature type="compositionally biased region" description="Basic and acidic residues" evidence="1">
    <location>
        <begin position="9"/>
        <end position="27"/>
    </location>
</feature>
<organism evidence="2 3">
    <name type="scientific">Malurus cyaneus samueli</name>
    <dbReference type="NCBI Taxonomy" id="2593467"/>
    <lineage>
        <taxon>Eukaryota</taxon>
        <taxon>Metazoa</taxon>
        <taxon>Chordata</taxon>
        <taxon>Craniata</taxon>
        <taxon>Vertebrata</taxon>
        <taxon>Euteleostomi</taxon>
        <taxon>Archelosauria</taxon>
        <taxon>Archosauria</taxon>
        <taxon>Dinosauria</taxon>
        <taxon>Saurischia</taxon>
        <taxon>Theropoda</taxon>
        <taxon>Coelurosauria</taxon>
        <taxon>Aves</taxon>
        <taxon>Neognathae</taxon>
        <taxon>Neoaves</taxon>
        <taxon>Telluraves</taxon>
        <taxon>Australaves</taxon>
        <taxon>Passeriformes</taxon>
        <taxon>Meliphagoidea</taxon>
        <taxon>Maluridae</taxon>
        <taxon>Malurus</taxon>
    </lineage>
</organism>
<dbReference type="OrthoDB" id="8442111at2759"/>
<proteinExistence type="predicted"/>
<dbReference type="AlphaFoldDB" id="A0A8C5TYY9"/>
<dbReference type="Ensembl" id="ENSMCST00000014934.1">
    <property type="protein sequence ID" value="ENSMCSP00000014564.1"/>
    <property type="gene ID" value="ENSMCSG00000010240.1"/>
</dbReference>
<protein>
    <submittedName>
        <fullName evidence="2">Uncharacterized protein</fullName>
    </submittedName>
</protein>
<evidence type="ECO:0000256" key="1">
    <source>
        <dbReference type="SAM" id="MobiDB-lite"/>
    </source>
</evidence>
<keyword evidence="3" id="KW-1185">Reference proteome</keyword>
<feature type="region of interest" description="Disordered" evidence="1">
    <location>
        <begin position="1"/>
        <end position="36"/>
    </location>
</feature>
<name>A0A8C5TYY9_9PASS</name>
<reference evidence="2" key="2">
    <citation type="submission" date="2025-09" db="UniProtKB">
        <authorList>
            <consortium name="Ensembl"/>
        </authorList>
    </citation>
    <scope>IDENTIFICATION</scope>
</reference>